<feature type="transmembrane region" description="Helical" evidence="6">
    <location>
        <begin position="454"/>
        <end position="473"/>
    </location>
</feature>
<feature type="transmembrane region" description="Helical" evidence="6">
    <location>
        <begin position="156"/>
        <end position="174"/>
    </location>
</feature>
<dbReference type="AlphaFoldDB" id="A0A9D9HMW8"/>
<name>A0A9D9HMW8_9SPIR</name>
<feature type="transmembrane region" description="Helical" evidence="6">
    <location>
        <begin position="93"/>
        <end position="116"/>
    </location>
</feature>
<dbReference type="Proteomes" id="UP000823638">
    <property type="component" value="Unassembled WGS sequence"/>
</dbReference>
<feature type="transmembrane region" description="Helical" evidence="6">
    <location>
        <begin position="52"/>
        <end position="73"/>
    </location>
</feature>
<evidence type="ECO:0000256" key="3">
    <source>
        <dbReference type="ARBA" id="ARBA00022692"/>
    </source>
</evidence>
<feature type="transmembrane region" description="Helical" evidence="6">
    <location>
        <begin position="250"/>
        <end position="275"/>
    </location>
</feature>
<evidence type="ECO:0000313" key="8">
    <source>
        <dbReference type="Proteomes" id="UP000823638"/>
    </source>
</evidence>
<sequence>MKESRKEIKVATIKSNYIFNTLRTVLNLVVPLIVFPYTSRVLGPEGLGSVEFANSIVSYFVLFTALGIPTYGIREIARTRDSLYERSKTFWELTWILGITVIAGYICYFLIVFLVPVFKARILLFLIVCPTIFLSDFSYEWFYVGIEDQKYITQRYVFIKILQIVLVFLCIKKVEHFYRYAAITIGLNGVSTLFNIVRIRRYVSFIHFKELNIVHHIKPSLVIFASIVAVNVYTHLDVTMVGLISGDRAVGLYTAANKVVRIVIQLVTSLGIVMIPRIENCFKKGDMNGYRKGLWLSLRFVFLLGVPSLVGIELLAPEIIRIFAGEQYMEAVVSIRLLSPIVLIVGLAHFMGLQILYTNRKENIYAVAVTIAALVNGIFNYFMIHAYSYNGAVVGTLVAETTGLVIMSIVGRKYLADSHALGFDIFKYIIASAVMAGVLLLVKPFTGNYSVGASLTMNVALGVVVYFICLVLFRDKCIREVFKKK</sequence>
<evidence type="ECO:0000313" key="7">
    <source>
        <dbReference type="EMBL" id="MBO8456653.1"/>
    </source>
</evidence>
<evidence type="ECO:0000256" key="6">
    <source>
        <dbReference type="SAM" id="Phobius"/>
    </source>
</evidence>
<protein>
    <submittedName>
        <fullName evidence="7">Flippase</fullName>
    </submittedName>
</protein>
<feature type="transmembrane region" description="Helical" evidence="6">
    <location>
        <begin position="364"/>
        <end position="383"/>
    </location>
</feature>
<evidence type="ECO:0000256" key="5">
    <source>
        <dbReference type="ARBA" id="ARBA00023136"/>
    </source>
</evidence>
<reference evidence="7" key="1">
    <citation type="submission" date="2020-10" db="EMBL/GenBank/DDBJ databases">
        <authorList>
            <person name="Gilroy R."/>
        </authorList>
    </citation>
    <scope>NUCLEOTIDE SEQUENCE</scope>
    <source>
        <strain evidence="7">10532</strain>
    </source>
</reference>
<accession>A0A9D9HMW8</accession>
<dbReference type="InterPro" id="IPR050833">
    <property type="entry name" value="Poly_Biosynth_Transport"/>
</dbReference>
<feature type="transmembrane region" description="Helical" evidence="6">
    <location>
        <begin position="337"/>
        <end position="357"/>
    </location>
</feature>
<feature type="transmembrane region" description="Helical" evidence="6">
    <location>
        <begin position="220"/>
        <end position="244"/>
    </location>
</feature>
<feature type="transmembrane region" description="Helical" evidence="6">
    <location>
        <begin position="296"/>
        <end position="317"/>
    </location>
</feature>
<feature type="transmembrane region" description="Helical" evidence="6">
    <location>
        <begin position="21"/>
        <end position="40"/>
    </location>
</feature>
<keyword evidence="5 6" id="KW-0472">Membrane</keyword>
<dbReference type="PANTHER" id="PTHR30250:SF11">
    <property type="entry name" value="O-ANTIGEN TRANSPORTER-RELATED"/>
    <property type="match status" value="1"/>
</dbReference>
<dbReference type="CDD" id="cd13128">
    <property type="entry name" value="MATE_Wzx_like"/>
    <property type="match status" value="1"/>
</dbReference>
<feature type="transmembrane region" description="Helical" evidence="6">
    <location>
        <begin position="122"/>
        <end position="144"/>
    </location>
</feature>
<feature type="transmembrane region" description="Helical" evidence="6">
    <location>
        <begin position="421"/>
        <end position="442"/>
    </location>
</feature>
<comment type="caution">
    <text evidence="7">The sequence shown here is derived from an EMBL/GenBank/DDBJ whole genome shotgun (WGS) entry which is preliminary data.</text>
</comment>
<evidence type="ECO:0000256" key="1">
    <source>
        <dbReference type="ARBA" id="ARBA00004651"/>
    </source>
</evidence>
<reference evidence="7" key="2">
    <citation type="journal article" date="2021" name="PeerJ">
        <title>Extensive microbial diversity within the chicken gut microbiome revealed by metagenomics and culture.</title>
        <authorList>
            <person name="Gilroy R."/>
            <person name="Ravi A."/>
            <person name="Getino M."/>
            <person name="Pursley I."/>
            <person name="Horton D.L."/>
            <person name="Alikhan N.F."/>
            <person name="Baker D."/>
            <person name="Gharbi K."/>
            <person name="Hall N."/>
            <person name="Watson M."/>
            <person name="Adriaenssens E.M."/>
            <person name="Foster-Nyarko E."/>
            <person name="Jarju S."/>
            <person name="Secka A."/>
            <person name="Antonio M."/>
            <person name="Oren A."/>
            <person name="Chaudhuri R.R."/>
            <person name="La Ragione R."/>
            <person name="Hildebrand F."/>
            <person name="Pallen M.J."/>
        </authorList>
    </citation>
    <scope>NUCLEOTIDE SEQUENCE</scope>
    <source>
        <strain evidence="7">10532</strain>
    </source>
</reference>
<dbReference type="PANTHER" id="PTHR30250">
    <property type="entry name" value="PST FAMILY PREDICTED COLANIC ACID TRANSPORTER"/>
    <property type="match status" value="1"/>
</dbReference>
<dbReference type="EMBL" id="JADIMM010000006">
    <property type="protein sequence ID" value="MBO8456653.1"/>
    <property type="molecule type" value="Genomic_DNA"/>
</dbReference>
<gene>
    <name evidence="7" type="ORF">IAA81_00300</name>
</gene>
<dbReference type="GO" id="GO:0005886">
    <property type="term" value="C:plasma membrane"/>
    <property type="evidence" value="ECO:0007669"/>
    <property type="project" value="UniProtKB-SubCell"/>
</dbReference>
<feature type="transmembrane region" description="Helical" evidence="6">
    <location>
        <begin position="180"/>
        <end position="199"/>
    </location>
</feature>
<evidence type="ECO:0000256" key="2">
    <source>
        <dbReference type="ARBA" id="ARBA00022475"/>
    </source>
</evidence>
<feature type="transmembrane region" description="Helical" evidence="6">
    <location>
        <begin position="389"/>
        <end position="409"/>
    </location>
</feature>
<dbReference type="Pfam" id="PF01943">
    <property type="entry name" value="Polysacc_synt"/>
    <property type="match status" value="1"/>
</dbReference>
<proteinExistence type="predicted"/>
<keyword evidence="3 6" id="KW-0812">Transmembrane</keyword>
<keyword evidence="4 6" id="KW-1133">Transmembrane helix</keyword>
<keyword evidence="2" id="KW-1003">Cell membrane</keyword>
<evidence type="ECO:0000256" key="4">
    <source>
        <dbReference type="ARBA" id="ARBA00022989"/>
    </source>
</evidence>
<comment type="subcellular location">
    <subcellularLocation>
        <location evidence="1">Cell membrane</location>
        <topology evidence="1">Multi-pass membrane protein</topology>
    </subcellularLocation>
</comment>
<organism evidence="7 8">
    <name type="scientific">Candidatus Gallitreponema excrementavium</name>
    <dbReference type="NCBI Taxonomy" id="2840840"/>
    <lineage>
        <taxon>Bacteria</taxon>
        <taxon>Pseudomonadati</taxon>
        <taxon>Spirochaetota</taxon>
        <taxon>Spirochaetia</taxon>
        <taxon>Spirochaetales</taxon>
        <taxon>Candidatus Gallitreponema</taxon>
    </lineage>
</organism>
<dbReference type="InterPro" id="IPR002797">
    <property type="entry name" value="Polysacc_synth"/>
</dbReference>